<dbReference type="Proteomes" id="UP001189429">
    <property type="component" value="Unassembled WGS sequence"/>
</dbReference>
<evidence type="ECO:0000256" key="1">
    <source>
        <dbReference type="SAM" id="MobiDB-lite"/>
    </source>
</evidence>
<gene>
    <name evidence="3" type="ORF">PCOR1329_LOCUS85110</name>
</gene>
<keyword evidence="2" id="KW-1133">Transmembrane helix</keyword>
<protein>
    <submittedName>
        <fullName evidence="3">Uncharacterized protein</fullName>
    </submittedName>
</protein>
<evidence type="ECO:0000313" key="3">
    <source>
        <dbReference type="EMBL" id="CAK0911138.1"/>
    </source>
</evidence>
<dbReference type="EMBL" id="CAUYUJ010022526">
    <property type="protein sequence ID" value="CAK0911138.1"/>
    <property type="molecule type" value="Genomic_DNA"/>
</dbReference>
<keyword evidence="2" id="KW-0812">Transmembrane</keyword>
<evidence type="ECO:0000256" key="2">
    <source>
        <dbReference type="SAM" id="Phobius"/>
    </source>
</evidence>
<accession>A0ABN9YHM5</accession>
<sequence>MEDMYEDTGSYDKLDPWSQSGVLQGVYVVGACGVAVIWLPVVARLLDSLGLYRFGAPGEADPPHRAWQPLRGRTRSLVPSLSCTDSALRWSEVVQLLAALQPPAGSPGGLPELREWAQALPRLVGLSQKATLEVCRRMADCIGAERPPKGELTRESLQQAFVRIGGAREVINAMVLHSDSADSVLACLRCMSAATQGAPFAAETLELQAVAGGAAREPGQGPQRAAAPPGVARRGGPI</sequence>
<comment type="caution">
    <text evidence="3">The sequence shown here is derived from an EMBL/GenBank/DDBJ whole genome shotgun (WGS) entry which is preliminary data.</text>
</comment>
<keyword evidence="2" id="KW-0472">Membrane</keyword>
<proteinExistence type="predicted"/>
<name>A0ABN9YHM5_9DINO</name>
<feature type="compositionally biased region" description="Low complexity" evidence="1">
    <location>
        <begin position="218"/>
        <end position="238"/>
    </location>
</feature>
<reference evidence="3" key="1">
    <citation type="submission" date="2023-10" db="EMBL/GenBank/DDBJ databases">
        <authorList>
            <person name="Chen Y."/>
            <person name="Shah S."/>
            <person name="Dougan E. K."/>
            <person name="Thang M."/>
            <person name="Chan C."/>
        </authorList>
    </citation>
    <scope>NUCLEOTIDE SEQUENCE [LARGE SCALE GENOMIC DNA]</scope>
</reference>
<feature type="region of interest" description="Disordered" evidence="1">
    <location>
        <begin position="212"/>
        <end position="238"/>
    </location>
</feature>
<evidence type="ECO:0000313" key="4">
    <source>
        <dbReference type="Proteomes" id="UP001189429"/>
    </source>
</evidence>
<organism evidence="3 4">
    <name type="scientific">Prorocentrum cordatum</name>
    <dbReference type="NCBI Taxonomy" id="2364126"/>
    <lineage>
        <taxon>Eukaryota</taxon>
        <taxon>Sar</taxon>
        <taxon>Alveolata</taxon>
        <taxon>Dinophyceae</taxon>
        <taxon>Prorocentrales</taxon>
        <taxon>Prorocentraceae</taxon>
        <taxon>Prorocentrum</taxon>
    </lineage>
</organism>
<keyword evidence="4" id="KW-1185">Reference proteome</keyword>
<feature type="transmembrane region" description="Helical" evidence="2">
    <location>
        <begin position="25"/>
        <end position="46"/>
    </location>
</feature>